<evidence type="ECO:0000313" key="2">
    <source>
        <dbReference type="EMBL" id="KAB8040975.1"/>
    </source>
</evidence>
<evidence type="ECO:0008006" key="4">
    <source>
        <dbReference type="Google" id="ProtNLM"/>
    </source>
</evidence>
<organism evidence="2 3">
    <name type="scientific">Silvanigrella paludirubra</name>
    <dbReference type="NCBI Taxonomy" id="2499159"/>
    <lineage>
        <taxon>Bacteria</taxon>
        <taxon>Pseudomonadati</taxon>
        <taxon>Bdellovibrionota</taxon>
        <taxon>Oligoflexia</taxon>
        <taxon>Silvanigrellales</taxon>
        <taxon>Silvanigrellaceae</taxon>
        <taxon>Silvanigrella</taxon>
    </lineage>
</organism>
<accession>A0A6N6VWC7</accession>
<dbReference type="PROSITE" id="PS51257">
    <property type="entry name" value="PROKAR_LIPOPROTEIN"/>
    <property type="match status" value="1"/>
</dbReference>
<proteinExistence type="predicted"/>
<evidence type="ECO:0000313" key="3">
    <source>
        <dbReference type="Proteomes" id="UP000437748"/>
    </source>
</evidence>
<reference evidence="2 3" key="1">
    <citation type="submission" date="2019-10" db="EMBL/GenBank/DDBJ databases">
        <title>New species of Slilvanegrellaceae.</title>
        <authorList>
            <person name="Pitt A."/>
            <person name="Hahn M.W."/>
        </authorList>
    </citation>
    <scope>NUCLEOTIDE SEQUENCE [LARGE SCALE GENOMIC DNA]</scope>
    <source>
        <strain evidence="2 3">SP-Ram-0.45-NSY-1</strain>
    </source>
</reference>
<feature type="region of interest" description="Disordered" evidence="1">
    <location>
        <begin position="23"/>
        <end position="69"/>
    </location>
</feature>
<dbReference type="AlphaFoldDB" id="A0A6N6VWC7"/>
<feature type="compositionally biased region" description="Basic and acidic residues" evidence="1">
    <location>
        <begin position="50"/>
        <end position="66"/>
    </location>
</feature>
<gene>
    <name evidence="2" type="ORF">GCL60_03310</name>
</gene>
<keyword evidence="3" id="KW-1185">Reference proteome</keyword>
<evidence type="ECO:0000256" key="1">
    <source>
        <dbReference type="SAM" id="MobiDB-lite"/>
    </source>
</evidence>
<comment type="caution">
    <text evidence="2">The sequence shown here is derived from an EMBL/GenBank/DDBJ whole genome shotgun (WGS) entry which is preliminary data.</text>
</comment>
<protein>
    <recommendedName>
        <fullName evidence="4">Lipoprotein</fullName>
    </recommendedName>
</protein>
<feature type="compositionally biased region" description="Polar residues" evidence="1">
    <location>
        <begin position="23"/>
        <end position="33"/>
    </location>
</feature>
<dbReference type="Proteomes" id="UP000437748">
    <property type="component" value="Unassembled WGS sequence"/>
</dbReference>
<sequence length="188" mass="21420">MKNVFTYSLIGISLSLISCSKNNSPKKNANETAEFTPVEDNTPPSTPADGNKDKPINEDNKPDAKDGGYAPKSKLNGIYAAKYIRDGSDFVLYKFTENIFLQCQGKYNQKFIKSKPFSLTWYGDGRFLLTLDEFFNTSYEIAKEEVIGDEKIITINFSENSHEYRNTITNNLKIIKNHEEILKECNFL</sequence>
<name>A0A6N6VWC7_9BACT</name>
<dbReference type="RefSeq" id="WP_153418498.1">
    <property type="nucleotide sequence ID" value="NZ_WFLM01000001.1"/>
</dbReference>
<dbReference type="EMBL" id="WFLM01000001">
    <property type="protein sequence ID" value="KAB8040975.1"/>
    <property type="molecule type" value="Genomic_DNA"/>
</dbReference>